<name>A0A812TXV7_SYMPI</name>
<dbReference type="Proteomes" id="UP000649617">
    <property type="component" value="Unassembled WGS sequence"/>
</dbReference>
<dbReference type="AlphaFoldDB" id="A0A812TXV7"/>
<dbReference type="EMBL" id="CAJNIZ010033780">
    <property type="protein sequence ID" value="CAE7547830.1"/>
    <property type="molecule type" value="Genomic_DNA"/>
</dbReference>
<proteinExistence type="predicted"/>
<reference evidence="1" key="1">
    <citation type="submission" date="2021-02" db="EMBL/GenBank/DDBJ databases">
        <authorList>
            <person name="Dougan E. K."/>
            <person name="Rhodes N."/>
            <person name="Thang M."/>
            <person name="Chan C."/>
        </authorList>
    </citation>
    <scope>NUCLEOTIDE SEQUENCE</scope>
</reference>
<evidence type="ECO:0000313" key="1">
    <source>
        <dbReference type="EMBL" id="CAE7547830.1"/>
    </source>
</evidence>
<gene>
    <name evidence="1" type="ORF">SPIL2461_LOCUS14541</name>
</gene>
<accession>A0A812TXV7</accession>
<keyword evidence="2" id="KW-1185">Reference proteome</keyword>
<comment type="caution">
    <text evidence="1">The sequence shown here is derived from an EMBL/GenBank/DDBJ whole genome shotgun (WGS) entry which is preliminary data.</text>
</comment>
<sequence>MAWYSWEVSRDRVQAIMAEMYPEHWSTMARLKVPDAVSELPHVRAAVLPHEVRKAFRDALPDFLCHMSSAVALTLARAFPVEVLEQGTGAGRSALGLAFHFGSKPLKACDVGGSRVAASACKAVRAKAISELARLETKIFELLALQWRHISHRGRRNFEPFTYQRGRRLQEEAEEAEEERAQSKGEGSYATTGILTARLVVELWCCNAMSNRLV</sequence>
<organism evidence="1 2">
    <name type="scientific">Symbiodinium pilosum</name>
    <name type="common">Dinoflagellate</name>
    <dbReference type="NCBI Taxonomy" id="2952"/>
    <lineage>
        <taxon>Eukaryota</taxon>
        <taxon>Sar</taxon>
        <taxon>Alveolata</taxon>
        <taxon>Dinophyceae</taxon>
        <taxon>Suessiales</taxon>
        <taxon>Symbiodiniaceae</taxon>
        <taxon>Symbiodinium</taxon>
    </lineage>
</organism>
<dbReference type="OrthoDB" id="423382at2759"/>
<protein>
    <submittedName>
        <fullName evidence="1">Uncharacterized protein</fullName>
    </submittedName>
</protein>
<evidence type="ECO:0000313" key="2">
    <source>
        <dbReference type="Proteomes" id="UP000649617"/>
    </source>
</evidence>